<feature type="region of interest" description="Disordered" evidence="1">
    <location>
        <begin position="207"/>
        <end position="324"/>
    </location>
</feature>
<sequence>MVYQFNINDFYLLFQFKNGAVVTIKHDNKQNIFGLTKTGDAYILMEREWRLLNTKRIKSKDPGISLIKALLKFPIEQKYLHLSDTQIDFFSRLINDLSKNNLTWLDQDDYYIKNNQILYKDSWKDMSVMGNPNLIIKQSDSSLVLLEMNRIKKSPKDLELEKKYPEFYKLVDSRSKWKREHPNWKQEKFPSHEKYIRYIEEKQKKVYESNEDSESTIELEENQTSSFDWNADTDNESLDDNEESGEESDNNEENGEEGDNNEESDKEGDNNDEISVSNEEINDVSSESVPEPYIFDQKNSNEAYEREEESEEDESEDYYTTESK</sequence>
<organism evidence="2">
    <name type="scientific">Pithovirus LCPAC302</name>
    <dbReference type="NCBI Taxonomy" id="2506593"/>
    <lineage>
        <taxon>Viruses</taxon>
        <taxon>Pithoviruses</taxon>
    </lineage>
</organism>
<name>A0A481Z724_9VIRU</name>
<dbReference type="EMBL" id="MK500547">
    <property type="protein sequence ID" value="QBK91567.1"/>
    <property type="molecule type" value="Genomic_DNA"/>
</dbReference>
<protein>
    <submittedName>
        <fullName evidence="2">Uncharacterized protein</fullName>
    </submittedName>
</protein>
<feature type="compositionally biased region" description="Acidic residues" evidence="1">
    <location>
        <begin position="305"/>
        <end position="324"/>
    </location>
</feature>
<evidence type="ECO:0000256" key="1">
    <source>
        <dbReference type="SAM" id="MobiDB-lite"/>
    </source>
</evidence>
<gene>
    <name evidence="2" type="ORF">LCPAC302_01870</name>
</gene>
<feature type="compositionally biased region" description="Acidic residues" evidence="1">
    <location>
        <begin position="209"/>
        <end position="221"/>
    </location>
</feature>
<proteinExistence type="predicted"/>
<reference evidence="2" key="1">
    <citation type="journal article" date="2019" name="MBio">
        <title>Virus Genomes from Deep Sea Sediments Expand the Ocean Megavirome and Support Independent Origins of Viral Gigantism.</title>
        <authorList>
            <person name="Backstrom D."/>
            <person name="Yutin N."/>
            <person name="Jorgensen S.L."/>
            <person name="Dharamshi J."/>
            <person name="Homa F."/>
            <person name="Zaremba-Niedwiedzka K."/>
            <person name="Spang A."/>
            <person name="Wolf Y.I."/>
            <person name="Koonin E.V."/>
            <person name="Ettema T.J."/>
        </authorList>
    </citation>
    <scope>NUCLEOTIDE SEQUENCE</scope>
</reference>
<evidence type="ECO:0000313" key="2">
    <source>
        <dbReference type="EMBL" id="QBK91567.1"/>
    </source>
</evidence>
<feature type="compositionally biased region" description="Acidic residues" evidence="1">
    <location>
        <begin position="231"/>
        <end position="272"/>
    </location>
</feature>
<accession>A0A481Z724</accession>
<feature type="compositionally biased region" description="Polar residues" evidence="1">
    <location>
        <begin position="274"/>
        <end position="288"/>
    </location>
</feature>